<dbReference type="EMBL" id="CP012543">
    <property type="protein sequence ID" value="QCD46427.1"/>
    <property type="molecule type" value="Genomic_DNA"/>
</dbReference>
<name>A0A6G5QLG0_CAMRE</name>
<organism evidence="1 2">
    <name type="scientific">Campylobacter rectus</name>
    <name type="common">Wolinella recta</name>
    <dbReference type="NCBI Taxonomy" id="203"/>
    <lineage>
        <taxon>Bacteria</taxon>
        <taxon>Pseudomonadati</taxon>
        <taxon>Campylobacterota</taxon>
        <taxon>Epsilonproteobacteria</taxon>
        <taxon>Campylobacterales</taxon>
        <taxon>Campylobacteraceae</taxon>
        <taxon>Campylobacter</taxon>
    </lineage>
</organism>
<accession>A0A6G5QLG0</accession>
<sequence>MEKFKAKFVYKFAQDKLKASKFDADFALSFLRFNALKFDIDTTNRRNLRALRAGVDIEFDKTHADEPSLIRDVNLSEIYANKRDLNFKYRIDKFDAIPKRQDLKQTAQSPHGPPKGQI</sequence>
<dbReference type="AlphaFoldDB" id="A0A6G5QLG0"/>
<dbReference type="RefSeq" id="WP_004320369.1">
    <property type="nucleotide sequence ID" value="NZ_CP012543.1"/>
</dbReference>
<evidence type="ECO:0000313" key="2">
    <source>
        <dbReference type="Proteomes" id="UP000502377"/>
    </source>
</evidence>
<dbReference type="Proteomes" id="UP000502377">
    <property type="component" value="Chromosome"/>
</dbReference>
<reference evidence="1 2" key="1">
    <citation type="submission" date="2016-07" db="EMBL/GenBank/DDBJ databases">
        <title>Comparative genomics of the Campylobacter concisus group.</title>
        <authorList>
            <person name="Miller W.G."/>
            <person name="Yee E."/>
            <person name="Chapman M.H."/>
            <person name="Huynh S."/>
            <person name="Bono J.L."/>
            <person name="On S.L.W."/>
            <person name="StLeger J."/>
            <person name="Foster G."/>
            <person name="Parker C.T."/>
        </authorList>
    </citation>
    <scope>NUCLEOTIDE SEQUENCE [LARGE SCALE GENOMIC DNA]</scope>
    <source>
        <strain evidence="1 2">ATCC 33238</strain>
    </source>
</reference>
<proteinExistence type="predicted"/>
<dbReference type="KEGG" id="crx:CRECT_0748"/>
<gene>
    <name evidence="1" type="ORF">CRECT_0748</name>
</gene>
<evidence type="ECO:0000313" key="1">
    <source>
        <dbReference type="EMBL" id="QCD46427.1"/>
    </source>
</evidence>
<protein>
    <submittedName>
        <fullName evidence="1">Uncharacterized protein</fullName>
    </submittedName>
</protein>